<dbReference type="PANTHER" id="PTHR16166">
    <property type="entry name" value="VACUOLAR PROTEIN SORTING-ASSOCIATED PROTEIN VPS13"/>
    <property type="match status" value="1"/>
</dbReference>
<reference evidence="2" key="1">
    <citation type="submission" date="2015-07" db="EMBL/GenBank/DDBJ databases">
        <title>Adaptation to a free-living lifestyle via gene acquisitions in the diplomonad Trepomonas sp. PC1.</title>
        <authorList>
            <person name="Xu F."/>
            <person name="Jerlstrom-Hultqvist J."/>
            <person name="Kolisko M."/>
            <person name="Simpson A.G.B."/>
            <person name="Roger A.J."/>
            <person name="Svard S.G."/>
            <person name="Andersson J.O."/>
        </authorList>
    </citation>
    <scope>NUCLEOTIDE SEQUENCE</scope>
    <source>
        <strain evidence="2">PC1</strain>
    </source>
</reference>
<dbReference type="AlphaFoldDB" id="A0A146K9L8"/>
<evidence type="ECO:0000256" key="1">
    <source>
        <dbReference type="ARBA" id="ARBA00006545"/>
    </source>
</evidence>
<feature type="non-terminal residue" evidence="2">
    <location>
        <position position="402"/>
    </location>
</feature>
<evidence type="ECO:0000313" key="2">
    <source>
        <dbReference type="EMBL" id="JAP92191.1"/>
    </source>
</evidence>
<dbReference type="PANTHER" id="PTHR16166:SF93">
    <property type="entry name" value="INTERMEMBRANE LIPID TRANSFER PROTEIN VPS13"/>
    <property type="match status" value="1"/>
</dbReference>
<name>A0A146K9L8_9EUKA</name>
<accession>A0A146K9L8</accession>
<gene>
    <name evidence="2" type="ORF">TPC1_15949</name>
</gene>
<proteinExistence type="inferred from homology"/>
<dbReference type="InterPro" id="IPR026847">
    <property type="entry name" value="VPS13"/>
</dbReference>
<organism evidence="2">
    <name type="scientific">Trepomonas sp. PC1</name>
    <dbReference type="NCBI Taxonomy" id="1076344"/>
    <lineage>
        <taxon>Eukaryota</taxon>
        <taxon>Metamonada</taxon>
        <taxon>Diplomonadida</taxon>
        <taxon>Hexamitidae</taxon>
        <taxon>Hexamitinae</taxon>
        <taxon>Trepomonas</taxon>
    </lineage>
</organism>
<feature type="non-terminal residue" evidence="2">
    <location>
        <position position="1"/>
    </location>
</feature>
<sequence>NQIFKTNEPQLKMIINQQAIELDVSEDRDQIIVLQKESIQFVAQNGTLVIKPYKAFQLSCAQVRIRVFDQFGDFYVRRNKEVTVVSNVPVEVLQIGVKELQIKEKQVKARVQCANLKPDSETEVLSFQFTFAANFLKMQNAALQIDQSTHDLAFKLLQSFQVCQNEAQQLKFKFNIRGKERKINVDPFTLKTNVNLQKVKNVEFLAVVTGLLAQIHDAELDFDQFAVDVLSDQLPDELAGYLLQQIKQNSNKLVGHSSVLGAVRQSSKMITQTNDLQSIPQNVINSGSNMLQSVTKQVANSISSVQMDKDYNQQRQIQSKEKGIKGAFKSLGKGIYNGVTGLVQNPIEGFQKSVGEGFKGIFTGVTGLIVKPVVGALDMVNFNQIGKEEEREEDRKIWIQGW</sequence>
<dbReference type="GO" id="GO:0045053">
    <property type="term" value="P:protein retention in Golgi apparatus"/>
    <property type="evidence" value="ECO:0007669"/>
    <property type="project" value="TreeGrafter"/>
</dbReference>
<dbReference type="GO" id="GO:0006623">
    <property type="term" value="P:protein targeting to vacuole"/>
    <property type="evidence" value="ECO:0007669"/>
    <property type="project" value="TreeGrafter"/>
</dbReference>
<dbReference type="EMBL" id="GDID01004415">
    <property type="protein sequence ID" value="JAP92191.1"/>
    <property type="molecule type" value="Transcribed_RNA"/>
</dbReference>
<protein>
    <submittedName>
        <fullName evidence="2">Vacuolar protein sorting-associated protein 13D</fullName>
    </submittedName>
</protein>
<comment type="similarity">
    <text evidence="1">Belongs to the VPS13 family.</text>
</comment>